<dbReference type="PANTHER" id="PTHR24379:SF127">
    <property type="entry name" value="BLOODY FINGERS-RELATED"/>
    <property type="match status" value="1"/>
</dbReference>
<feature type="compositionally biased region" description="Basic and acidic residues" evidence="7">
    <location>
        <begin position="455"/>
        <end position="486"/>
    </location>
</feature>
<name>A0A6L2PM76_COPFO</name>
<feature type="domain" description="C2H2-type" evidence="8">
    <location>
        <begin position="1602"/>
        <end position="1630"/>
    </location>
</feature>
<feature type="region of interest" description="Disordered" evidence="7">
    <location>
        <begin position="510"/>
        <end position="564"/>
    </location>
</feature>
<feature type="domain" description="C2H2-type" evidence="8">
    <location>
        <begin position="1180"/>
        <end position="1208"/>
    </location>
</feature>
<feature type="binding site" evidence="6">
    <location>
        <position position="15"/>
    </location>
    <ligand>
        <name>Zn(2+)</name>
        <dbReference type="ChEBI" id="CHEBI:29105"/>
    </ligand>
</feature>
<evidence type="ECO:0000313" key="10">
    <source>
        <dbReference type="EMBL" id="GFG33486.1"/>
    </source>
</evidence>
<feature type="domain" description="C2H2-type" evidence="8">
    <location>
        <begin position="870"/>
        <end position="893"/>
    </location>
</feature>
<dbReference type="PANTHER" id="PTHR24379">
    <property type="entry name" value="KRAB AND ZINC FINGER DOMAIN-CONTAINING"/>
    <property type="match status" value="1"/>
</dbReference>
<feature type="domain" description="C2H2-type" evidence="8">
    <location>
        <begin position="574"/>
        <end position="601"/>
    </location>
</feature>
<feature type="domain" description="C2H2-type" evidence="8">
    <location>
        <begin position="417"/>
        <end position="444"/>
    </location>
</feature>
<dbReference type="SMART" id="SM00355">
    <property type="entry name" value="ZnF_C2H2"/>
    <property type="match status" value="38"/>
</dbReference>
<comment type="caution">
    <text evidence="10">The sequence shown here is derived from an EMBL/GenBank/DDBJ whole genome shotgun (WGS) entry which is preliminary data.</text>
</comment>
<feature type="compositionally biased region" description="Basic and acidic residues" evidence="7">
    <location>
        <begin position="173"/>
        <end position="184"/>
    </location>
</feature>
<evidence type="ECO:0000256" key="4">
    <source>
        <dbReference type="ARBA" id="ARBA00022833"/>
    </source>
</evidence>
<feature type="domain" description="C2H2-type" evidence="8">
    <location>
        <begin position="1209"/>
        <end position="1237"/>
    </location>
</feature>
<dbReference type="SUPFAM" id="SSF57716">
    <property type="entry name" value="Glucocorticoid receptor-like (DNA-binding domain)"/>
    <property type="match status" value="1"/>
</dbReference>
<dbReference type="InterPro" id="IPR013087">
    <property type="entry name" value="Znf_C2H2_type"/>
</dbReference>
<keyword evidence="2" id="KW-0677">Repeat</keyword>
<feature type="domain" description="C2H2-type" evidence="8">
    <location>
        <begin position="613"/>
        <end position="636"/>
    </location>
</feature>
<feature type="compositionally biased region" description="Polar residues" evidence="7">
    <location>
        <begin position="2324"/>
        <end position="2345"/>
    </location>
</feature>
<feature type="domain" description="C2H2-type" evidence="8">
    <location>
        <begin position="1262"/>
        <end position="1290"/>
    </location>
</feature>
<dbReference type="InterPro" id="IPR036236">
    <property type="entry name" value="Znf_C2H2_sf"/>
</dbReference>
<dbReference type="Gene3D" id="3.30.160.60">
    <property type="entry name" value="Classic Zinc Finger"/>
    <property type="match status" value="16"/>
</dbReference>
<dbReference type="Gene3D" id="3.40.1800.20">
    <property type="match status" value="1"/>
</dbReference>
<dbReference type="GO" id="GO:0008270">
    <property type="term" value="F:zinc ion binding"/>
    <property type="evidence" value="ECO:0007669"/>
    <property type="project" value="UniProtKB-UniRule"/>
</dbReference>
<feature type="binding site" evidence="6">
    <location>
        <position position="58"/>
    </location>
    <ligand>
        <name>Zn(2+)</name>
        <dbReference type="ChEBI" id="CHEBI:29105"/>
    </ligand>
</feature>
<gene>
    <name evidence="10" type="ORF">Cfor_04957</name>
</gene>
<feature type="compositionally biased region" description="Basic and acidic residues" evidence="7">
    <location>
        <begin position="1501"/>
        <end position="1514"/>
    </location>
</feature>
<dbReference type="Proteomes" id="UP000502823">
    <property type="component" value="Unassembled WGS sequence"/>
</dbReference>
<feature type="region of interest" description="Disordered" evidence="7">
    <location>
        <begin position="1569"/>
        <end position="1600"/>
    </location>
</feature>
<feature type="domain" description="C2H2-type" evidence="8">
    <location>
        <begin position="226"/>
        <end position="253"/>
    </location>
</feature>
<evidence type="ECO:0000256" key="7">
    <source>
        <dbReference type="SAM" id="MobiDB-lite"/>
    </source>
</evidence>
<feature type="domain" description="C2H2-type" evidence="8">
    <location>
        <begin position="2011"/>
        <end position="2038"/>
    </location>
</feature>
<feature type="region of interest" description="Disordered" evidence="7">
    <location>
        <begin position="110"/>
        <end position="184"/>
    </location>
</feature>
<dbReference type="Pfam" id="PF00096">
    <property type="entry name" value="zf-C2H2"/>
    <property type="match status" value="5"/>
</dbReference>
<dbReference type="InParanoid" id="A0A6L2PM76"/>
<dbReference type="GO" id="GO:0005634">
    <property type="term" value="C:nucleus"/>
    <property type="evidence" value="ECO:0007669"/>
    <property type="project" value="InterPro"/>
</dbReference>
<evidence type="ECO:0000259" key="8">
    <source>
        <dbReference type="PROSITE" id="PS50157"/>
    </source>
</evidence>
<evidence type="ECO:0000256" key="1">
    <source>
        <dbReference type="ARBA" id="ARBA00022723"/>
    </source>
</evidence>
<keyword evidence="11" id="KW-1185">Reference proteome</keyword>
<accession>A0A6L2PM76</accession>
<feature type="domain" description="C2H2-type" evidence="8">
    <location>
        <begin position="1037"/>
        <end position="1064"/>
    </location>
</feature>
<feature type="domain" description="C2H2-type" evidence="8">
    <location>
        <begin position="2061"/>
        <end position="2084"/>
    </location>
</feature>
<feature type="compositionally biased region" description="Low complexity" evidence="7">
    <location>
        <begin position="445"/>
        <end position="454"/>
    </location>
</feature>
<feature type="domain" description="ZAD" evidence="9">
    <location>
        <begin position="10"/>
        <end position="85"/>
    </location>
</feature>
<feature type="domain" description="C2H2-type" evidence="8">
    <location>
        <begin position="720"/>
        <end position="743"/>
    </location>
</feature>
<feature type="domain" description="C2H2-type" evidence="8">
    <location>
        <begin position="915"/>
        <end position="943"/>
    </location>
</feature>
<evidence type="ECO:0000256" key="6">
    <source>
        <dbReference type="PROSITE-ProRule" id="PRU01263"/>
    </source>
</evidence>
<evidence type="ECO:0000313" key="11">
    <source>
        <dbReference type="Proteomes" id="UP000502823"/>
    </source>
</evidence>
<evidence type="ECO:0000256" key="5">
    <source>
        <dbReference type="PROSITE-ProRule" id="PRU00042"/>
    </source>
</evidence>
<keyword evidence="1 6" id="KW-0479">Metal-binding</keyword>
<dbReference type="SUPFAM" id="SSF57667">
    <property type="entry name" value="beta-beta-alpha zinc fingers"/>
    <property type="match status" value="11"/>
</dbReference>
<feature type="region of interest" description="Disordered" evidence="7">
    <location>
        <begin position="437"/>
        <end position="494"/>
    </location>
</feature>
<feature type="domain" description="C2H2-type" evidence="8">
    <location>
        <begin position="1873"/>
        <end position="1895"/>
    </location>
</feature>
<dbReference type="SMART" id="SM00868">
    <property type="entry name" value="zf-AD"/>
    <property type="match status" value="1"/>
</dbReference>
<dbReference type="PROSITE" id="PS00028">
    <property type="entry name" value="ZINC_FINGER_C2H2_1"/>
    <property type="match status" value="26"/>
</dbReference>
<dbReference type="InterPro" id="IPR012934">
    <property type="entry name" value="Znf_AD"/>
</dbReference>
<dbReference type="EMBL" id="BLKM01000432">
    <property type="protein sequence ID" value="GFG33486.1"/>
    <property type="molecule type" value="Genomic_DNA"/>
</dbReference>
<feature type="domain" description="C2H2-type" evidence="8">
    <location>
        <begin position="1484"/>
        <end position="1512"/>
    </location>
</feature>
<feature type="compositionally biased region" description="Basic residues" evidence="7">
    <location>
        <begin position="546"/>
        <end position="556"/>
    </location>
</feature>
<dbReference type="PROSITE" id="PS51915">
    <property type="entry name" value="ZAD"/>
    <property type="match status" value="1"/>
</dbReference>
<feature type="domain" description="C2H2-type" evidence="8">
    <location>
        <begin position="314"/>
        <end position="342"/>
    </location>
</feature>
<feature type="binding site" evidence="6">
    <location>
        <position position="12"/>
    </location>
    <ligand>
        <name>Zn(2+)</name>
        <dbReference type="ChEBI" id="CHEBI:29105"/>
    </ligand>
</feature>
<keyword evidence="4 6" id="KW-0862">Zinc</keyword>
<feature type="region of interest" description="Disordered" evidence="7">
    <location>
        <begin position="1501"/>
        <end position="1538"/>
    </location>
</feature>
<protein>
    <submittedName>
        <fullName evidence="10">Uncharacterized protein</fullName>
    </submittedName>
</protein>
<feature type="domain" description="C2H2-type" evidence="8">
    <location>
        <begin position="1309"/>
        <end position="1337"/>
    </location>
</feature>
<dbReference type="Pfam" id="PF07776">
    <property type="entry name" value="zf-AD"/>
    <property type="match status" value="1"/>
</dbReference>
<evidence type="ECO:0000256" key="3">
    <source>
        <dbReference type="ARBA" id="ARBA00022771"/>
    </source>
</evidence>
<evidence type="ECO:0000259" key="9">
    <source>
        <dbReference type="PROSITE" id="PS51915"/>
    </source>
</evidence>
<feature type="region of interest" description="Disordered" evidence="7">
    <location>
        <begin position="2317"/>
        <end position="2345"/>
    </location>
</feature>
<dbReference type="OrthoDB" id="427030at2759"/>
<organism evidence="10 11">
    <name type="scientific">Coptotermes formosanus</name>
    <name type="common">Formosan subterranean termite</name>
    <dbReference type="NCBI Taxonomy" id="36987"/>
    <lineage>
        <taxon>Eukaryota</taxon>
        <taxon>Metazoa</taxon>
        <taxon>Ecdysozoa</taxon>
        <taxon>Arthropoda</taxon>
        <taxon>Hexapoda</taxon>
        <taxon>Insecta</taxon>
        <taxon>Pterygota</taxon>
        <taxon>Neoptera</taxon>
        <taxon>Polyneoptera</taxon>
        <taxon>Dictyoptera</taxon>
        <taxon>Blattodea</taxon>
        <taxon>Blattoidea</taxon>
        <taxon>Termitoidae</taxon>
        <taxon>Rhinotermitidae</taxon>
        <taxon>Coptotermes</taxon>
    </lineage>
</organism>
<feature type="binding site" evidence="6">
    <location>
        <position position="61"/>
    </location>
    <ligand>
        <name>Zn(2+)</name>
        <dbReference type="ChEBI" id="CHEBI:29105"/>
    </ligand>
</feature>
<feature type="domain" description="C2H2-type" evidence="8">
    <location>
        <begin position="1911"/>
        <end position="1933"/>
    </location>
</feature>
<sequence length="2603" mass="292014">MSCGPDNYMELCRLCACYDAIKMEIFGDEGRERNLVDKIQTCLPFQVSESDNLPKSLCYRCMYNLENFYDFRKRSVNAVALLESCIGQSGGSTEVGAELKEQFERLRSQLRDSKNDETQEKDIPMPHLEPQFPVPKLVPENRQTGRTGPAHSEAVSPASVQSEAHPPSDDEVTEVKRDDDYDEVTEMKCDSEVVDNTSGRKKGAVKSGRYSGGVGEEELSVQEMFHTCSICNKAFSSNGHLTLHNKIHMKEAATDNHTKQPCHQTSSPVDKSLDLNWKSGYYRPYHCDLCNKSYSTAKHRWGHVSVCHRGNPLVTCPVCSRVFSTCHNLAEHKRTKHGLEEGEIVDVNDGEVAVIDNSSVSVTNSQKRSTSLTTQHSVDNRNSYSAIADNFQKSAGNLKSSQSGSSKSSLNNSEALHTCMKCLKAFKTEGELERHSLFHTRRASSDTTSRSSNMDTDKKSEFTKSFKIGKKSETSKGSETSRKMDLKAIPGTNNDTSLLKQTLLQNRECTEIRSMKRSPSLDTSTDDVKIKKRVGLSAETGSNSGSRRKNSKPRKIARNEEESEDFEETALNIYTCNNCSQVFHTPSDLQEHRDTHGVEEETNIGHGSNTKPYTCLLCGKDFSLRTSFSRHLNACHGIDPSEVMNISWYQRTPQKKQEMCTFVPAGNSHSTSKKFDGQQKNVVSQMSGNQNTMEEDVIEVGDSEDDTLPLETRCAAQTGFMCEVCTREFGDRASLWLHLRYTHKECAAYACGICLKICENNTQLYQHWKNSHPPDNSTDQRRYCCQMCGRQHDCRKKLLRHVSVHNLDNGTGGAYDPEMLVTPNTGFYKFENRDENSMSEHKPALEQEVLADFSNSEYANARPNEGASSFGCELCYKSFPTEDGLVKHKKGAHKVNLNSDVDVPNSFRGSYQLYFVCELCGSSHRSKSERWRHVFRAHNGESALTCDKEGCGKVFPTRTLKQEHCRNHHRLQGATPNVCEICGKLWGTRVDFWKHLMGVHPDCVPLTCGVCLKMFCTVPDLQGHVHSTHMPLTGGDFCCDICGRAYSNRSKLSRHRRIHLIDHQNNVPQVSLPKKPCSLPTSFPENSSNDIFFSAPSTPSVGTAKKFVPAVKTVAKYIGKSVSSQSSTMSKLNKIPGLSQAIKASVVKPQPVLFCDVCPEMMFHSIAQLAEHRRKIHSLHPCDLCSKFYGRTADLWKHVKRVHNNHPELTCQICRRISTSKAHLESHISTKHYPKNPNPTTKLSLSSLCFTPGKTVKIPTLYPCHKCSKRFWKSHLLKKHQQHCLRAVKPKPLKLTKTRSDSSASAQDLTCDVCSKVFSTPSRLKDHQKIAHVPQHCELCHDVSFTSKTDLFAHIKENHNSHPNFCCPIASCSRTMRSKSDLDRHHKQHASVKYPPTCYLCGEVCVSKVRLWNHLTSAQHRAAIPLTCGVCFKYIPSTEELIQHVESVHPRALNAPNTCQICAKTYSSVYKVMKHFTKCHPEYYACKDCLQVFKSKRELQEHSETGHARTHEDAEGVTSDVEGGDEAGENKQVSRNVDGDEIENHQLPCEFCRGLFPTHAELMQHTEAKHLSSNSGAEEEPLNNPENDAEFNSIPKRPKRSYSCEKCSVTFRSPSDLADHKNLKHASAVSDIKPYHCVHCDRHFTNKSYYWKHINSPTHMSKQMQQKSVTATVVSQECLMTGKQQSHNLNFNESTGDSSSVKAQSQVKFNSEIPFVYIPESSLQGNVVKEVKNKMNCIGGTTSPMKESNDKDKNDYEGDLTLSSESVDYNSEHALSYGEARDTSFNVKLNRRKSEVRTVYSANSGSKSPCFCQLCGKEWPALKHLWQHLIRNHRREAAVTCGVCLQVCYNYHSLASHLSSQHPDNFIGEGNNFTCRICGRYHNARSKLIQHATIHIVLGTEPEHQPQSNLHNCQTCFRSFTSEQNLRDHQQTHQSFVSVSNSVVQSEKVEHRCEVCYKVCGNVGALMTHQKSHKVDAHELLTRSDDLVEMETEELEYNVANNQDCESEHFYSCDICLKVFKNESLFSEHKQTHVESFSNKNVTVSRGIKLQVPKIEKQHFYVCDICALVFETEKSLAAHSESHSMSLQSTSSVSVAQHSYVHNLSQDFLGSVSYESQGTIPKGKFSCAVCHMIFPTPVVLSTHFEVSHNKRYTCSCCKSKTFTSYINLTKHFRICRLKKMRLHSCPASIQLLKKWKHKSNCNSVILSVDSQKPLSAKQSPDETLAVDLLEETQNSDPHSSVVRESEGLKHDITAQPLGEAAVLESKKNYPKNPNLRILTKSNNVEISKECTVINAESLSISEFKPDLMVDSELKQNEFRDDGSETQGQSVSRLGPINSDSKISNFQNNTNSLVEHLEELQPTEVDESQYSSGTESKPHINNPFGISAERNDSEIRNCGKDQFVCDAEIDFRLEDEMTDFLMKEGNCLDVAMTEVSDSTPNPGEELMEVERPGHCCEAAAMEQQGQVTTATGQHSSIPSELCHEIIHKYVIQSSPTSSGVLQESPIHMTENRHTSVGSGPTDSDIGHDLMADVIDNEVISAEVCDLSESSLNSTSCPLSTSDGSQQTHVSEDSLAICRDDLKKTKDCLYSLEDALDKLEAQNTE</sequence>
<evidence type="ECO:0000256" key="2">
    <source>
        <dbReference type="ARBA" id="ARBA00022737"/>
    </source>
</evidence>
<feature type="domain" description="C2H2-type" evidence="8">
    <location>
        <begin position="1635"/>
        <end position="1664"/>
    </location>
</feature>
<feature type="domain" description="C2H2-type" evidence="8">
    <location>
        <begin position="1365"/>
        <end position="1394"/>
    </location>
</feature>
<keyword evidence="3 5" id="KW-0863">Zinc-finger</keyword>
<feature type="compositionally biased region" description="Basic and acidic residues" evidence="7">
    <location>
        <begin position="110"/>
        <end position="124"/>
    </location>
</feature>
<reference evidence="11" key="1">
    <citation type="submission" date="2020-01" db="EMBL/GenBank/DDBJ databases">
        <title>Draft genome sequence of the Termite Coptotermes fromosanus.</title>
        <authorList>
            <person name="Itakura S."/>
            <person name="Yosikawa Y."/>
            <person name="Umezawa K."/>
        </authorList>
    </citation>
    <scope>NUCLEOTIDE SEQUENCE [LARGE SCALE GENOMIC DNA]</scope>
</reference>
<proteinExistence type="predicted"/>
<dbReference type="PROSITE" id="PS50157">
    <property type="entry name" value="ZINC_FINGER_C2H2_2"/>
    <property type="match status" value="22"/>
</dbReference>
<feature type="domain" description="C2H2-type" evidence="8">
    <location>
        <begin position="783"/>
        <end position="810"/>
    </location>
</feature>